<evidence type="ECO:0000313" key="20">
    <source>
        <dbReference type="Proteomes" id="UP000823889"/>
    </source>
</evidence>
<keyword evidence="5 15" id="KW-0004">4Fe-4S</keyword>
<dbReference type="InterPro" id="IPR023404">
    <property type="entry name" value="rSAM_horseshoe"/>
</dbReference>
<feature type="binding site" evidence="16">
    <location>
        <position position="343"/>
    </location>
    <ligand>
        <name>S-adenosyl-L-methionine</name>
        <dbReference type="ChEBI" id="CHEBI:59789"/>
        <label>1</label>
    </ligand>
</feature>
<evidence type="ECO:0000259" key="18">
    <source>
        <dbReference type="PROSITE" id="PS51918"/>
    </source>
</evidence>
<dbReference type="SMART" id="SM00729">
    <property type="entry name" value="Elp3"/>
    <property type="match status" value="1"/>
</dbReference>
<evidence type="ECO:0000256" key="6">
    <source>
        <dbReference type="ARBA" id="ARBA00022490"/>
    </source>
</evidence>
<feature type="binding site" evidence="16">
    <location>
        <position position="223"/>
    </location>
    <ligand>
        <name>S-adenosyl-L-methionine</name>
        <dbReference type="ChEBI" id="CHEBI:59789"/>
        <label>2</label>
    </ligand>
</feature>
<dbReference type="GO" id="GO:0046872">
    <property type="term" value="F:metal ion binding"/>
    <property type="evidence" value="ECO:0007669"/>
    <property type="project" value="UniProtKB-KW"/>
</dbReference>
<dbReference type="SFLD" id="SFLDG01065">
    <property type="entry name" value="anaerobic_coproporphyrinogen-I"/>
    <property type="match status" value="1"/>
</dbReference>
<dbReference type="EMBL" id="DWUQ01000062">
    <property type="protein sequence ID" value="HJD44020.1"/>
    <property type="molecule type" value="Genomic_DNA"/>
</dbReference>
<evidence type="ECO:0000256" key="14">
    <source>
        <dbReference type="ARBA" id="ARBA00048321"/>
    </source>
</evidence>
<accession>A0A9D2RHP8</accession>
<feature type="binding site" evidence="16">
    <location>
        <position position="159"/>
    </location>
    <ligand>
        <name>S-adenosyl-L-methionine</name>
        <dbReference type="ChEBI" id="CHEBI:59789"/>
        <label>1</label>
    </ligand>
</feature>
<dbReference type="SFLD" id="SFLDF00277">
    <property type="entry name" value="oxygen-independent_coproporphy"/>
    <property type="match status" value="1"/>
</dbReference>
<evidence type="ECO:0000256" key="2">
    <source>
        <dbReference type="ARBA" id="ARBA00004785"/>
    </source>
</evidence>
<gene>
    <name evidence="19" type="primary">hemN</name>
    <name evidence="19" type="ORF">H9906_03215</name>
</gene>
<evidence type="ECO:0000256" key="3">
    <source>
        <dbReference type="ARBA" id="ARBA00005493"/>
    </source>
</evidence>
<name>A0A9D2RHP8_9BURK</name>
<evidence type="ECO:0000256" key="13">
    <source>
        <dbReference type="ARBA" id="ARBA00024295"/>
    </source>
</evidence>
<evidence type="ECO:0000313" key="19">
    <source>
        <dbReference type="EMBL" id="HJD44020.1"/>
    </source>
</evidence>
<dbReference type="GO" id="GO:0004109">
    <property type="term" value="F:coproporphyrinogen oxidase activity"/>
    <property type="evidence" value="ECO:0007669"/>
    <property type="project" value="InterPro"/>
</dbReference>
<dbReference type="InterPro" id="IPR058240">
    <property type="entry name" value="rSAM_sf"/>
</dbReference>
<dbReference type="InterPro" id="IPR034505">
    <property type="entry name" value="Coproporphyrinogen-III_oxidase"/>
</dbReference>
<dbReference type="Gene3D" id="1.10.10.920">
    <property type="match status" value="1"/>
</dbReference>
<evidence type="ECO:0000256" key="8">
    <source>
        <dbReference type="ARBA" id="ARBA00022723"/>
    </source>
</evidence>
<dbReference type="AlphaFoldDB" id="A0A9D2RHP8"/>
<feature type="binding site" evidence="17">
    <location>
        <position position="75"/>
    </location>
    <ligand>
        <name>[4Fe-4S] cluster</name>
        <dbReference type="ChEBI" id="CHEBI:49883"/>
        <note>4Fe-4S-S-AdoMet</note>
    </ligand>
</feature>
<dbReference type="FunFam" id="1.10.10.920:FF:000001">
    <property type="entry name" value="Coproporphyrinogen-III oxidase"/>
    <property type="match status" value="1"/>
</dbReference>
<feature type="binding site" evidence="16">
    <location>
        <position position="198"/>
    </location>
    <ligand>
        <name>S-adenosyl-L-methionine</name>
        <dbReference type="ChEBI" id="CHEBI:59789"/>
        <label>2</label>
    </ligand>
</feature>
<dbReference type="SFLD" id="SFLDS00029">
    <property type="entry name" value="Radical_SAM"/>
    <property type="match status" value="1"/>
</dbReference>
<evidence type="ECO:0000256" key="17">
    <source>
        <dbReference type="PIRSR" id="PIRSR000167-2"/>
    </source>
</evidence>
<dbReference type="CDD" id="cd01335">
    <property type="entry name" value="Radical_SAM"/>
    <property type="match status" value="1"/>
</dbReference>
<dbReference type="Pfam" id="PF04055">
    <property type="entry name" value="Radical_SAM"/>
    <property type="match status" value="1"/>
</dbReference>
<comment type="catalytic activity">
    <reaction evidence="14 15">
        <text>coproporphyrinogen III + 2 S-adenosyl-L-methionine = protoporphyrinogen IX + 2 5'-deoxyadenosine + 2 L-methionine + 2 CO2</text>
        <dbReference type="Rhea" id="RHEA:15425"/>
        <dbReference type="ChEBI" id="CHEBI:16526"/>
        <dbReference type="ChEBI" id="CHEBI:17319"/>
        <dbReference type="ChEBI" id="CHEBI:57307"/>
        <dbReference type="ChEBI" id="CHEBI:57309"/>
        <dbReference type="ChEBI" id="CHEBI:57844"/>
        <dbReference type="ChEBI" id="CHEBI:59789"/>
        <dbReference type="EC" id="1.3.98.3"/>
    </reaction>
</comment>
<reference evidence="19" key="2">
    <citation type="submission" date="2021-04" db="EMBL/GenBank/DDBJ databases">
        <authorList>
            <person name="Gilroy R."/>
        </authorList>
    </citation>
    <scope>NUCLEOTIDE SEQUENCE</scope>
    <source>
        <strain evidence="19">9264</strain>
    </source>
</reference>
<dbReference type="PROSITE" id="PS51918">
    <property type="entry name" value="RADICAL_SAM"/>
    <property type="match status" value="1"/>
</dbReference>
<dbReference type="InterPro" id="IPR010723">
    <property type="entry name" value="HemN_C"/>
</dbReference>
<evidence type="ECO:0000256" key="4">
    <source>
        <dbReference type="ARBA" id="ARBA00011245"/>
    </source>
</evidence>
<evidence type="ECO:0000256" key="9">
    <source>
        <dbReference type="ARBA" id="ARBA00023002"/>
    </source>
</evidence>
<comment type="cofactor">
    <cofactor evidence="15 17">
        <name>[4Fe-4S] cluster</name>
        <dbReference type="ChEBI" id="CHEBI:49883"/>
    </cofactor>
    <text evidence="15 17">Binds 1 [4Fe-4S] cluster. The cluster is coordinated with 3 cysteines and an exchangeable S-adenosyl-L-methionine.</text>
</comment>
<keyword evidence="7 15" id="KW-0949">S-adenosyl-L-methionine</keyword>
<comment type="pathway">
    <text evidence="2 15">Porphyrin-containing compound metabolism; protoporphyrin-IX biosynthesis; protoporphyrinogen-IX from coproporphyrinogen-III (AdoMet route): step 1/1.</text>
</comment>
<evidence type="ECO:0000256" key="12">
    <source>
        <dbReference type="ARBA" id="ARBA00023244"/>
    </source>
</evidence>
<organism evidence="19 20">
    <name type="scientific">Candidatus Paenalcaligenes intestinipullorum</name>
    <dbReference type="NCBI Taxonomy" id="2838718"/>
    <lineage>
        <taxon>Bacteria</taxon>
        <taxon>Pseudomonadati</taxon>
        <taxon>Pseudomonadota</taxon>
        <taxon>Betaproteobacteria</taxon>
        <taxon>Burkholderiales</taxon>
        <taxon>Alcaligenaceae</taxon>
        <taxon>Paenalcaligenes</taxon>
    </lineage>
</organism>
<evidence type="ECO:0000256" key="11">
    <source>
        <dbReference type="ARBA" id="ARBA00023014"/>
    </source>
</evidence>
<keyword evidence="6 15" id="KW-0963">Cytoplasm</keyword>
<dbReference type="PANTHER" id="PTHR13932:SF6">
    <property type="entry name" value="OXYGEN-INDEPENDENT COPROPORPHYRINOGEN III OXIDASE"/>
    <property type="match status" value="1"/>
</dbReference>
<protein>
    <recommendedName>
        <fullName evidence="15">Coproporphyrinogen-III oxidase</fullName>
        <ecNumber evidence="15">1.3.98.3</ecNumber>
    </recommendedName>
</protein>
<feature type="binding site" evidence="16">
    <location>
        <position position="69"/>
    </location>
    <ligand>
        <name>S-adenosyl-L-methionine</name>
        <dbReference type="ChEBI" id="CHEBI:59789"/>
        <label>1</label>
    </ligand>
</feature>
<evidence type="ECO:0000256" key="15">
    <source>
        <dbReference type="PIRNR" id="PIRNR000167"/>
    </source>
</evidence>
<dbReference type="GO" id="GO:0051989">
    <property type="term" value="F:coproporphyrinogen dehydrogenase activity"/>
    <property type="evidence" value="ECO:0007669"/>
    <property type="project" value="UniProtKB-EC"/>
</dbReference>
<feature type="domain" description="Radical SAM core" evidence="18">
    <location>
        <begin position="60"/>
        <end position="297"/>
    </location>
</feature>
<feature type="binding site" evidence="17">
    <location>
        <position position="82"/>
    </location>
    <ligand>
        <name>[4Fe-4S] cluster</name>
        <dbReference type="ChEBI" id="CHEBI:49883"/>
        <note>4Fe-4S-S-AdoMet</note>
    </ligand>
</feature>
<evidence type="ECO:0000256" key="5">
    <source>
        <dbReference type="ARBA" id="ARBA00022485"/>
    </source>
</evidence>
<dbReference type="EC" id="1.3.98.3" evidence="15"/>
<keyword evidence="8 15" id="KW-0479">Metal-binding</keyword>
<dbReference type="Pfam" id="PF06969">
    <property type="entry name" value="HemN_C"/>
    <property type="match status" value="1"/>
</dbReference>
<dbReference type="PANTHER" id="PTHR13932">
    <property type="entry name" value="COPROPORPHYRINIGEN III OXIDASE"/>
    <property type="match status" value="1"/>
</dbReference>
<evidence type="ECO:0000256" key="1">
    <source>
        <dbReference type="ARBA" id="ARBA00004496"/>
    </source>
</evidence>
<dbReference type="NCBIfam" id="TIGR00538">
    <property type="entry name" value="hemN"/>
    <property type="match status" value="1"/>
</dbReference>
<dbReference type="GO" id="GO:0051539">
    <property type="term" value="F:4 iron, 4 sulfur cluster binding"/>
    <property type="evidence" value="ECO:0007669"/>
    <property type="project" value="UniProtKB-KW"/>
</dbReference>
<evidence type="ECO:0000256" key="10">
    <source>
        <dbReference type="ARBA" id="ARBA00023004"/>
    </source>
</evidence>
<dbReference type="Gene3D" id="3.80.30.20">
    <property type="entry name" value="tm_1862 like domain"/>
    <property type="match status" value="1"/>
</dbReference>
<feature type="binding site" evidence="16">
    <location>
        <begin position="81"/>
        <end position="83"/>
    </location>
    <ligand>
        <name>S-adenosyl-L-methionine</name>
        <dbReference type="ChEBI" id="CHEBI:59789"/>
        <label>2</label>
    </ligand>
</feature>
<dbReference type="Proteomes" id="UP000823889">
    <property type="component" value="Unassembled WGS sequence"/>
</dbReference>
<dbReference type="GO" id="GO:0006782">
    <property type="term" value="P:protoporphyrinogen IX biosynthetic process"/>
    <property type="evidence" value="ECO:0007669"/>
    <property type="project" value="TreeGrafter"/>
</dbReference>
<proteinExistence type="inferred from homology"/>
<feature type="binding site" evidence="17">
    <location>
        <position position="79"/>
    </location>
    <ligand>
        <name>[4Fe-4S] cluster</name>
        <dbReference type="ChEBI" id="CHEBI:49883"/>
        <note>4Fe-4S-S-AdoMet</note>
    </ligand>
</feature>
<dbReference type="InterPro" id="IPR007197">
    <property type="entry name" value="rSAM"/>
</dbReference>
<comment type="similarity">
    <text evidence="3 15">Belongs to the anaerobic coproporphyrinogen-III oxidase family.</text>
</comment>
<evidence type="ECO:0000256" key="7">
    <source>
        <dbReference type="ARBA" id="ARBA00022691"/>
    </source>
</evidence>
<keyword evidence="12 15" id="KW-0627">Porphyrin biosynthesis</keyword>
<keyword evidence="9 15" id="KW-0560">Oxidoreductase</keyword>
<dbReference type="PIRSF" id="PIRSF000167">
    <property type="entry name" value="HemN"/>
    <property type="match status" value="1"/>
</dbReference>
<feature type="binding site" evidence="16">
    <location>
        <position position="186"/>
    </location>
    <ligand>
        <name>S-adenosyl-L-methionine</name>
        <dbReference type="ChEBI" id="CHEBI:59789"/>
        <label>2</label>
    </ligand>
</feature>
<feature type="binding site" evidence="16">
    <location>
        <begin position="127"/>
        <end position="128"/>
    </location>
    <ligand>
        <name>S-adenosyl-L-methionine</name>
        <dbReference type="ChEBI" id="CHEBI:59789"/>
        <label>2</label>
    </ligand>
</feature>
<dbReference type="GO" id="GO:0005737">
    <property type="term" value="C:cytoplasm"/>
    <property type="evidence" value="ECO:0007669"/>
    <property type="project" value="UniProtKB-SubCell"/>
</dbReference>
<dbReference type="InterPro" id="IPR004558">
    <property type="entry name" value="Coprogen_oxidase_HemN"/>
</dbReference>
<evidence type="ECO:0000256" key="16">
    <source>
        <dbReference type="PIRSR" id="PIRSR000167-1"/>
    </source>
</evidence>
<comment type="function">
    <text evidence="13">Involved in the heme biosynthesis. Catalyzes the anaerobic oxidative decarboxylation of propionate groups of rings A and B of coproporphyrinogen III to yield the vinyl groups in protoporphyrinogen IX.</text>
</comment>
<dbReference type="InterPro" id="IPR006638">
    <property type="entry name" value="Elp3/MiaA/NifB-like_rSAM"/>
</dbReference>
<keyword evidence="10 15" id="KW-0408">Iron</keyword>
<feature type="binding site" evidence="16">
    <location>
        <position position="257"/>
    </location>
    <ligand>
        <name>S-adenosyl-L-methionine</name>
        <dbReference type="ChEBI" id="CHEBI:59789"/>
        <label>2</label>
    </ligand>
</feature>
<reference evidence="19" key="1">
    <citation type="journal article" date="2021" name="PeerJ">
        <title>Extensive microbial diversity within the chicken gut microbiome revealed by metagenomics and culture.</title>
        <authorList>
            <person name="Gilroy R."/>
            <person name="Ravi A."/>
            <person name="Getino M."/>
            <person name="Pursley I."/>
            <person name="Horton D.L."/>
            <person name="Alikhan N.F."/>
            <person name="Baker D."/>
            <person name="Gharbi K."/>
            <person name="Hall N."/>
            <person name="Watson M."/>
            <person name="Adriaenssens E.M."/>
            <person name="Foster-Nyarko E."/>
            <person name="Jarju S."/>
            <person name="Secka A."/>
            <person name="Antonio M."/>
            <person name="Oren A."/>
            <person name="Chaudhuri R.R."/>
            <person name="La Ragione R."/>
            <person name="Hildebrand F."/>
            <person name="Pallen M.J."/>
        </authorList>
    </citation>
    <scope>NUCLEOTIDE SEQUENCE</scope>
    <source>
        <strain evidence="19">9264</strain>
    </source>
</reference>
<feature type="binding site" evidence="16">
    <location>
        <position position="126"/>
    </location>
    <ligand>
        <name>S-adenosyl-L-methionine</name>
        <dbReference type="ChEBI" id="CHEBI:59789"/>
        <label>1</label>
    </ligand>
</feature>
<dbReference type="SUPFAM" id="SSF102114">
    <property type="entry name" value="Radical SAM enzymes"/>
    <property type="match status" value="1"/>
</dbReference>
<dbReference type="FunFam" id="3.80.30.20:FF:000012">
    <property type="entry name" value="Coproporphyrinogen-III oxidase"/>
    <property type="match status" value="1"/>
</dbReference>
<sequence length="470" mass="53748">MRTRVAEPSFLSTPLHLSEALIRRFNTSGPRYTSYPTADRFQDGYTPEQYFEALDQRARQERARPLSLYFHLPFCVSLCYFCACNKIITQDRSRSAEYLDYLKREIVMVAEHLGPHRLTGQLHLGGGTPTFLSQDELSQLMYAVREQVTFVDDAEISVEIDPRTVSDEMLGHLAKLGFNRTSFGVQDFDPAVQEAIHRIQPYEMVEQAIATSRAVGFESINTDLIYGLPKQSVASFSHTLDRLAELRPDRIALYNYAHLPQRFRAQRLINEAHLPDAETRLQIFMMATQRLLDVGYEYIGLDHFALPNDELNLARLDKSLHRNFQGYTTRADSDLVAFGVSAIGQVGRTHVQNVRSLKEYYACLDAQQLPTARGFDMDDDDVLRGEVIMALMCSMPVQFAELNQRYGIDFQNYFAQELTALTPYQEAGLIQVDAHAIQVLDAGRLFVRAFSMVFDKYLQQRTTARYSRLI</sequence>
<comment type="subcellular location">
    <subcellularLocation>
        <location evidence="1 15">Cytoplasm</location>
    </subcellularLocation>
</comment>
<comment type="subunit">
    <text evidence="4">Monomer.</text>
</comment>
<keyword evidence="11 15" id="KW-0411">Iron-sulfur</keyword>
<comment type="caution">
    <text evidence="19">The sequence shown here is derived from an EMBL/GenBank/DDBJ whole genome shotgun (WGS) entry which is preliminary data.</text>
</comment>